<dbReference type="GeneID" id="25979269"/>
<dbReference type="Proteomes" id="UP000007796">
    <property type="component" value="Unassembled WGS sequence"/>
</dbReference>
<proteinExistence type="predicted"/>
<dbReference type="HOGENOM" id="CLU_029958_0_0_1"/>
<feature type="region of interest" description="Disordered" evidence="1">
    <location>
        <begin position="26"/>
        <end position="72"/>
    </location>
</feature>
<sequence>MKTEEISVEAELVVVTESSVPALIRTTKDNIKPSPTSDDAHPTNCNRSRSARHSQPRQPRQGRRTKKLSTEEKAKVLEVRRQRACLRCKMLKIQVGTITNTMPCICSNPNSLCSFQQQCSKENPCKPCLSSAVRGYERKVLSFCYCVRTRFVDVDIFQSSGPGPTPEVPMSVRTLIDQIRPHHSQSLGDDIFEDTLIRWLTNPDYSPPDGSIVALLCDKVGNSESLRRAVDADLTTDFRIFLFTTSLAHTGWNGHVAHRDLCVAGHLCGSRIVRRLDRILTPQFLSKCDRETHRALLLLVFGLILGVGYSTRVTTSPSFPHALLGAEMRHSPTLWLAMKEHLAQMLAHHLIFLGSILGIKLDTASEKTIIDTAVNRWNKPEQNVWAGFVGDSLPSKISPSKPAAALDDFNNLEDVGQKQQPPVSSAPLQTPTPQTTPIVALPCPDLVDLQTMPHLSENPASYLSMTDEDFDGLAPPIVDLGEPRPPPGLKGMTRKAALAI</sequence>
<feature type="region of interest" description="Disordered" evidence="1">
    <location>
        <begin position="414"/>
        <end position="435"/>
    </location>
</feature>
<accession>F0XID6</accession>
<name>F0XID6_GROCL</name>
<organism evidence="3">
    <name type="scientific">Grosmannia clavigera (strain kw1407 / UAMH 11150)</name>
    <name type="common">Blue stain fungus</name>
    <name type="synonym">Graphiocladiella clavigera</name>
    <dbReference type="NCBI Taxonomy" id="655863"/>
    <lineage>
        <taxon>Eukaryota</taxon>
        <taxon>Fungi</taxon>
        <taxon>Dikarya</taxon>
        <taxon>Ascomycota</taxon>
        <taxon>Pezizomycotina</taxon>
        <taxon>Sordariomycetes</taxon>
        <taxon>Sordariomycetidae</taxon>
        <taxon>Ophiostomatales</taxon>
        <taxon>Ophiostomataceae</taxon>
        <taxon>Leptographium</taxon>
    </lineage>
</organism>
<feature type="compositionally biased region" description="Basic residues" evidence="1">
    <location>
        <begin position="49"/>
        <end position="67"/>
    </location>
</feature>
<protein>
    <submittedName>
        <fullName evidence="2">Uncharacterized protein</fullName>
    </submittedName>
</protein>
<feature type="compositionally biased region" description="Polar residues" evidence="1">
    <location>
        <begin position="33"/>
        <end position="48"/>
    </location>
</feature>
<feature type="region of interest" description="Disordered" evidence="1">
    <location>
        <begin position="474"/>
        <end position="500"/>
    </location>
</feature>
<dbReference type="eggNOG" id="ENOG502R5ZB">
    <property type="taxonomic scope" value="Eukaryota"/>
</dbReference>
<keyword evidence="3" id="KW-1185">Reference proteome</keyword>
<gene>
    <name evidence="2" type="ORF">CMQ_5897</name>
</gene>
<dbReference type="EMBL" id="GL629771">
    <property type="protein sequence ID" value="EFX02536.1"/>
    <property type="molecule type" value="Genomic_DNA"/>
</dbReference>
<evidence type="ECO:0000313" key="3">
    <source>
        <dbReference type="Proteomes" id="UP000007796"/>
    </source>
</evidence>
<evidence type="ECO:0000313" key="2">
    <source>
        <dbReference type="EMBL" id="EFX02536.1"/>
    </source>
</evidence>
<evidence type="ECO:0000256" key="1">
    <source>
        <dbReference type="SAM" id="MobiDB-lite"/>
    </source>
</evidence>
<dbReference type="OrthoDB" id="5426982at2759"/>
<dbReference type="InParanoid" id="F0XID6"/>
<reference evidence="2 3" key="1">
    <citation type="journal article" date="2011" name="Proc. Natl. Acad. Sci. U.S.A.">
        <title>Genome and transcriptome analyses of the mountain pine beetle-fungal symbiont Grosmannia clavigera, a lodgepole pine pathogen.</title>
        <authorList>
            <person name="DiGuistini S."/>
            <person name="Wang Y."/>
            <person name="Liao N.Y."/>
            <person name="Taylor G."/>
            <person name="Tanguay P."/>
            <person name="Feau N."/>
            <person name="Henrissat B."/>
            <person name="Chan S.K."/>
            <person name="Hesse-Orce U."/>
            <person name="Alamouti S.M."/>
            <person name="Tsui C.K.M."/>
            <person name="Docking R.T."/>
            <person name="Levasseur A."/>
            <person name="Haridas S."/>
            <person name="Robertson G."/>
            <person name="Birol I."/>
            <person name="Holt R.A."/>
            <person name="Marra M.A."/>
            <person name="Hamelin R.C."/>
            <person name="Hirst M."/>
            <person name="Jones S.J.M."/>
            <person name="Bohlmann J."/>
            <person name="Breuil C."/>
        </authorList>
    </citation>
    <scope>NUCLEOTIDE SEQUENCE [LARGE SCALE GENOMIC DNA]</scope>
    <source>
        <strain evidence="3">kw1407 / UAMH 11150</strain>
    </source>
</reference>
<dbReference type="RefSeq" id="XP_014172018.1">
    <property type="nucleotide sequence ID" value="XM_014316543.1"/>
</dbReference>
<dbReference type="AlphaFoldDB" id="F0XID6"/>